<keyword evidence="2" id="KW-1185">Reference proteome</keyword>
<proteinExistence type="predicted"/>
<dbReference type="Gene3D" id="3.30.1980.10">
    <property type="entry name" value="Hypothetical protein YunC"/>
    <property type="match status" value="1"/>
</dbReference>
<dbReference type="RefSeq" id="WP_390196528.1">
    <property type="nucleotide sequence ID" value="NZ_JBHSDV010000001.1"/>
</dbReference>
<evidence type="ECO:0000313" key="2">
    <source>
        <dbReference type="Proteomes" id="UP001595880"/>
    </source>
</evidence>
<dbReference type="Proteomes" id="UP001595880">
    <property type="component" value="Unassembled WGS sequence"/>
</dbReference>
<reference evidence="2" key="1">
    <citation type="journal article" date="2019" name="Int. J. Syst. Evol. Microbiol.">
        <title>The Global Catalogue of Microorganisms (GCM) 10K type strain sequencing project: providing services to taxonomists for standard genome sequencing and annotation.</title>
        <authorList>
            <consortium name="The Broad Institute Genomics Platform"/>
            <consortium name="The Broad Institute Genome Sequencing Center for Infectious Disease"/>
            <person name="Wu L."/>
            <person name="Ma J."/>
        </authorList>
    </citation>
    <scope>NUCLEOTIDE SEQUENCE [LARGE SCALE GENOMIC DNA]</scope>
    <source>
        <strain evidence="2">KACC 14058</strain>
    </source>
</reference>
<dbReference type="InterPro" id="IPR014931">
    <property type="entry name" value="DUF1805"/>
</dbReference>
<gene>
    <name evidence="1" type="ORF">ACFOZ1_04850</name>
</gene>
<sequence>MMEVKPLTIDGHPYVSIVVQLPYTTLLIITNEIGYVMCGALDVDVLNDKLRDRPVVAGRAVGVKTIDDLLNGKLEKVTHTANKQYGWKKGMPIREALLLISEKKE</sequence>
<dbReference type="InterPro" id="IPR036493">
    <property type="entry name" value="YunC_sf"/>
</dbReference>
<dbReference type="SUPFAM" id="SSF102891">
    <property type="entry name" value="Hypothetical protein Ta1206"/>
    <property type="match status" value="1"/>
</dbReference>
<evidence type="ECO:0000313" key="1">
    <source>
        <dbReference type="EMBL" id="MFC4387133.1"/>
    </source>
</evidence>
<name>A0ABV8VWI0_9BACI</name>
<comment type="caution">
    <text evidence="1">The sequence shown here is derived from an EMBL/GenBank/DDBJ whole genome shotgun (WGS) entry which is preliminary data.</text>
</comment>
<dbReference type="EMBL" id="JBHSDV010000001">
    <property type="protein sequence ID" value="MFC4387133.1"/>
    <property type="molecule type" value="Genomic_DNA"/>
</dbReference>
<organism evidence="1 2">
    <name type="scientific">Gracilibacillus marinus</name>
    <dbReference type="NCBI Taxonomy" id="630535"/>
    <lineage>
        <taxon>Bacteria</taxon>
        <taxon>Bacillati</taxon>
        <taxon>Bacillota</taxon>
        <taxon>Bacilli</taxon>
        <taxon>Bacillales</taxon>
        <taxon>Bacillaceae</taxon>
        <taxon>Gracilibacillus</taxon>
    </lineage>
</organism>
<protein>
    <submittedName>
        <fullName evidence="1">YunC family protein</fullName>
    </submittedName>
</protein>
<dbReference type="Pfam" id="PF08827">
    <property type="entry name" value="DUF1805"/>
    <property type="match status" value="1"/>
</dbReference>
<accession>A0ABV8VWI0</accession>